<evidence type="ECO:0000259" key="2">
    <source>
        <dbReference type="PROSITE" id="PS51029"/>
    </source>
</evidence>
<dbReference type="EMBL" id="JARPUR010000001">
    <property type="protein sequence ID" value="KAK4887400.1"/>
    <property type="molecule type" value="Genomic_DNA"/>
</dbReference>
<protein>
    <recommendedName>
        <fullName evidence="2">MADF domain-containing protein</fullName>
    </recommendedName>
</protein>
<dbReference type="Pfam" id="PF10545">
    <property type="entry name" value="MADF_DNA_bdg"/>
    <property type="match status" value="1"/>
</dbReference>
<accession>A0AAN7ST26</accession>
<proteinExistence type="predicted"/>
<evidence type="ECO:0000313" key="4">
    <source>
        <dbReference type="Proteomes" id="UP001353858"/>
    </source>
</evidence>
<dbReference type="InterPro" id="IPR006578">
    <property type="entry name" value="MADF-dom"/>
</dbReference>
<organism evidence="3 4">
    <name type="scientific">Aquatica leii</name>
    <dbReference type="NCBI Taxonomy" id="1421715"/>
    <lineage>
        <taxon>Eukaryota</taxon>
        <taxon>Metazoa</taxon>
        <taxon>Ecdysozoa</taxon>
        <taxon>Arthropoda</taxon>
        <taxon>Hexapoda</taxon>
        <taxon>Insecta</taxon>
        <taxon>Pterygota</taxon>
        <taxon>Neoptera</taxon>
        <taxon>Endopterygota</taxon>
        <taxon>Coleoptera</taxon>
        <taxon>Polyphaga</taxon>
        <taxon>Elateriformia</taxon>
        <taxon>Elateroidea</taxon>
        <taxon>Lampyridae</taxon>
        <taxon>Luciolinae</taxon>
        <taxon>Aquatica</taxon>
    </lineage>
</organism>
<feature type="compositionally biased region" description="Basic and acidic residues" evidence="1">
    <location>
        <begin position="327"/>
        <end position="342"/>
    </location>
</feature>
<sequence>MPLQKYRKEWEKIAQFKDWLSENKTDNTKAVCKFCKCELLAKLHDLHRHTKTQKHTRAAEPYSNSRQTKLNYPTQNEVTSKQQAEARLVLFVAAHASIRNVDHLTNICNKSFADTSNEVTIEELLISLIEVRPSLWDSRLSLCDRSKTIRDKLWFEIYEHFGEQEEYSIEVLMKKWRNLRDTYVRIKSEFGNFRKRKLIDLDNVSQIHHTRTTDHDYTIKDTDSITIESETAEPLQVLPIFQSSQFYPRISISNSDTIVPIHHPPSPQLNIFTPKSRGKRIPRLLIDKNKLKSPKKDLKCGSSYSSITVSAEQPSTNIDNVDQPTTSHDHNAMTERSDDKGKSSNNKFNYYEDDSLDTEYIPYHDDEGDDEYMDYCFEISDDNEASRDVDKLSTIETSVIAGSSKISAIRNSPLCESTSSSKSMESKEVCDHICEEAKQRFAFTNHLIAAKLFYKEHFNTYQKD</sequence>
<feature type="domain" description="MADF" evidence="2">
    <location>
        <begin position="124"/>
        <end position="210"/>
    </location>
</feature>
<gene>
    <name evidence="3" type="ORF">RN001_003671</name>
</gene>
<keyword evidence="4" id="KW-1185">Reference proteome</keyword>
<evidence type="ECO:0000313" key="3">
    <source>
        <dbReference type="EMBL" id="KAK4887400.1"/>
    </source>
</evidence>
<comment type="caution">
    <text evidence="3">The sequence shown here is derived from an EMBL/GenBank/DDBJ whole genome shotgun (WGS) entry which is preliminary data.</text>
</comment>
<dbReference type="Proteomes" id="UP001353858">
    <property type="component" value="Unassembled WGS sequence"/>
</dbReference>
<evidence type="ECO:0000256" key="1">
    <source>
        <dbReference type="SAM" id="MobiDB-lite"/>
    </source>
</evidence>
<name>A0AAN7ST26_9COLE</name>
<feature type="region of interest" description="Disordered" evidence="1">
    <location>
        <begin position="309"/>
        <end position="350"/>
    </location>
</feature>
<reference evidence="4" key="1">
    <citation type="submission" date="2023-01" db="EMBL/GenBank/DDBJ databases">
        <title>Key to firefly adult light organ development and bioluminescence: homeobox transcription factors regulate luciferase expression and transportation to peroxisome.</title>
        <authorList>
            <person name="Fu X."/>
        </authorList>
    </citation>
    <scope>NUCLEOTIDE SEQUENCE [LARGE SCALE GENOMIC DNA]</scope>
</reference>
<dbReference type="PROSITE" id="PS51029">
    <property type="entry name" value="MADF"/>
    <property type="match status" value="1"/>
</dbReference>
<feature type="compositionally biased region" description="Polar residues" evidence="1">
    <location>
        <begin position="309"/>
        <end position="326"/>
    </location>
</feature>
<dbReference type="AlphaFoldDB" id="A0AAN7ST26"/>